<dbReference type="Proteomes" id="UP000320580">
    <property type="component" value="Chromosome"/>
</dbReference>
<accession>A0A5B8J590</accession>
<gene>
    <name evidence="1" type="ORF">FQU76_00720</name>
</gene>
<dbReference type="RefSeq" id="WP_146478573.1">
    <property type="nucleotide sequence ID" value="NZ_CP042266.1"/>
</dbReference>
<name>A0A5B8J590_9ACTN</name>
<reference evidence="1 2" key="1">
    <citation type="submission" date="2019-07" db="EMBL/GenBank/DDBJ databases">
        <authorList>
            <person name="Zhu P."/>
        </authorList>
    </citation>
    <scope>NUCLEOTIDE SEQUENCE [LARGE SCALE GENOMIC DNA]</scope>
    <source>
        <strain evidence="1 2">SSL-25</strain>
    </source>
</reference>
<keyword evidence="2" id="KW-1185">Reference proteome</keyword>
<proteinExistence type="predicted"/>
<sequence length="113" mass="12748">MDRELRRRMAAEVQAERERLLPLRAEATRTTIALVRQNTEQPPELVPYLNLAFLLGVRRTQGPDAVLAFALSLANWAVATVDEVARYTGRTAEQVVDQYETDIMAAHAEPEED</sequence>
<evidence type="ECO:0000313" key="2">
    <source>
        <dbReference type="Proteomes" id="UP000320580"/>
    </source>
</evidence>
<protein>
    <submittedName>
        <fullName evidence="1">Uncharacterized protein</fullName>
    </submittedName>
</protein>
<dbReference type="EMBL" id="CP042266">
    <property type="protein sequence ID" value="QDY75261.1"/>
    <property type="molecule type" value="Genomic_DNA"/>
</dbReference>
<evidence type="ECO:0000313" key="1">
    <source>
        <dbReference type="EMBL" id="QDY75261.1"/>
    </source>
</evidence>
<dbReference type="KEGG" id="sqz:FQU76_00720"/>
<dbReference type="AlphaFoldDB" id="A0A5B8J590"/>
<dbReference type="OrthoDB" id="4242795at2"/>
<organism evidence="1 2">
    <name type="scientific">Streptomyces qinzhouensis</name>
    <dbReference type="NCBI Taxonomy" id="2599401"/>
    <lineage>
        <taxon>Bacteria</taxon>
        <taxon>Bacillati</taxon>
        <taxon>Actinomycetota</taxon>
        <taxon>Actinomycetes</taxon>
        <taxon>Kitasatosporales</taxon>
        <taxon>Streptomycetaceae</taxon>
        <taxon>Streptomyces</taxon>
    </lineage>
</organism>